<proteinExistence type="predicted"/>
<feature type="compositionally biased region" description="Basic and acidic residues" evidence="1">
    <location>
        <begin position="7"/>
        <end position="23"/>
    </location>
</feature>
<keyword evidence="3" id="KW-1185">Reference proteome</keyword>
<reference evidence="2 3" key="1">
    <citation type="submission" date="2021-07" db="EMBL/GenBank/DDBJ databases">
        <title>The Aristolochia fimbriata genome: insights into angiosperm evolution, floral development and chemical biosynthesis.</title>
        <authorList>
            <person name="Jiao Y."/>
        </authorList>
    </citation>
    <scope>NUCLEOTIDE SEQUENCE [LARGE SCALE GENOMIC DNA]</scope>
    <source>
        <strain evidence="2">IBCAS-2021</strain>
        <tissue evidence="2">Leaf</tissue>
    </source>
</reference>
<name>A0AAV7EHA4_ARIFI</name>
<organism evidence="2 3">
    <name type="scientific">Aristolochia fimbriata</name>
    <name type="common">White veined hardy Dutchman's pipe vine</name>
    <dbReference type="NCBI Taxonomy" id="158543"/>
    <lineage>
        <taxon>Eukaryota</taxon>
        <taxon>Viridiplantae</taxon>
        <taxon>Streptophyta</taxon>
        <taxon>Embryophyta</taxon>
        <taxon>Tracheophyta</taxon>
        <taxon>Spermatophyta</taxon>
        <taxon>Magnoliopsida</taxon>
        <taxon>Magnoliidae</taxon>
        <taxon>Piperales</taxon>
        <taxon>Aristolochiaceae</taxon>
        <taxon>Aristolochia</taxon>
    </lineage>
</organism>
<evidence type="ECO:0008006" key="4">
    <source>
        <dbReference type="Google" id="ProtNLM"/>
    </source>
</evidence>
<dbReference type="AlphaFoldDB" id="A0AAV7EHA4"/>
<protein>
    <recommendedName>
        <fullName evidence="4">C2 NT-type domain-containing protein</fullName>
    </recommendedName>
</protein>
<accession>A0AAV7EHA4</accession>
<dbReference type="PANTHER" id="PTHR33414:SF5">
    <property type="entry name" value="OS02G0817100 PROTEIN"/>
    <property type="match status" value="1"/>
</dbReference>
<dbReference type="Proteomes" id="UP000825729">
    <property type="component" value="Unassembled WGS sequence"/>
</dbReference>
<feature type="region of interest" description="Disordered" evidence="1">
    <location>
        <begin position="1"/>
        <end position="41"/>
    </location>
</feature>
<dbReference type="EMBL" id="JAINDJ010000005">
    <property type="protein sequence ID" value="KAG9447654.1"/>
    <property type="molecule type" value="Genomic_DNA"/>
</dbReference>
<evidence type="ECO:0000313" key="3">
    <source>
        <dbReference type="Proteomes" id="UP000825729"/>
    </source>
</evidence>
<sequence>MNIKKSHREELNMGEKDIPDAKAEGTTMHESTKTEKNPGEGISRGGPIFCFGKWGGGFRRPRTRSRCLVCLQVHKIKDLPLCMEGTSLVLGWRTHGWAGETTGSVHVHEGTADFDEIFLHYCTVQSPSKSFSIWVSTADEKLVSDLGTFQVDLSQLKPVQNANPKFCGKTMSFDLGGRTAEGKLSVSLYYTIIEPEPGYLQPRRCDSIGDAQEKSTTGGSKCFYCLPGLRKQRQTRLVSGSSRRVSSLNPDTSFITIENTTENDDSYEDEDEGFITIERGLVRVRSWRPPSLNSITSDDIEIEREKPHQFSGFYEESEADQVENEFLQMLEGKSTNDSVAAQSLTKVDEKLNAGIDLDLNPGLGFRLDSLLWAAEEELLKASHDVWKSNAEARELEKAEFDELVKMWRSNKSSNPPLIHGGFGSPV</sequence>
<gene>
    <name evidence="2" type="ORF">H6P81_013782</name>
</gene>
<evidence type="ECO:0000313" key="2">
    <source>
        <dbReference type="EMBL" id="KAG9447654.1"/>
    </source>
</evidence>
<evidence type="ECO:0000256" key="1">
    <source>
        <dbReference type="SAM" id="MobiDB-lite"/>
    </source>
</evidence>
<dbReference type="PANTHER" id="PTHR33414">
    <property type="entry name" value="PROTEIN PLASTID MOVEMENT IMPAIRED 1-RELATED 1"/>
    <property type="match status" value="1"/>
</dbReference>
<comment type="caution">
    <text evidence="2">The sequence shown here is derived from an EMBL/GenBank/DDBJ whole genome shotgun (WGS) entry which is preliminary data.</text>
</comment>
<dbReference type="InterPro" id="IPR039614">
    <property type="entry name" value="PMI1-like"/>
</dbReference>